<dbReference type="RefSeq" id="XP_038972042.1">
    <property type="nucleotide sequence ID" value="XM_039116114.1"/>
</dbReference>
<dbReference type="OrthoDB" id="689430at2759"/>
<dbReference type="GeneID" id="120104631"/>
<dbReference type="PANTHER" id="PTHR33116:SF78">
    <property type="entry name" value="OS12G0587133 PROTEIN"/>
    <property type="match status" value="1"/>
</dbReference>
<feature type="domain" description="Reverse transcriptase zinc-binding" evidence="2">
    <location>
        <begin position="419"/>
        <end position="503"/>
    </location>
</feature>
<dbReference type="InterPro" id="IPR043502">
    <property type="entry name" value="DNA/RNA_pol_sf"/>
</dbReference>
<proteinExistence type="predicted"/>
<evidence type="ECO:0000313" key="4">
    <source>
        <dbReference type="RefSeq" id="XP_038972042.1"/>
    </source>
</evidence>
<gene>
    <name evidence="4" type="primary">LOC120104631</name>
</gene>
<reference evidence="4" key="1">
    <citation type="submission" date="2025-08" db="UniProtKB">
        <authorList>
            <consortium name="RefSeq"/>
        </authorList>
    </citation>
    <scope>IDENTIFICATION</scope>
    <source>
        <tissue evidence="4">Young leaves</tissue>
    </source>
</reference>
<feature type="domain" description="Reverse transcriptase" evidence="1">
    <location>
        <begin position="143"/>
        <end position="242"/>
    </location>
</feature>
<accession>A0A8B8ZFH0</accession>
<evidence type="ECO:0000313" key="3">
    <source>
        <dbReference type="Proteomes" id="UP000228380"/>
    </source>
</evidence>
<dbReference type="InterPro" id="IPR000477">
    <property type="entry name" value="RT_dom"/>
</dbReference>
<evidence type="ECO:0000259" key="2">
    <source>
        <dbReference type="Pfam" id="PF13966"/>
    </source>
</evidence>
<sequence length="607" mass="68677">MKLFQSRSKITSISTDDGARVETPDEVSDTIVQFFQNLLGSHEVAGVDEDMLQRVLSKRLTEIQREDLDRSVSDDEIKMAMFSLKDNKAPGPDSFSAGFFKKAWNIVGADVIAAIQSFFSSGHLLKQVNATTLSLIPKIQNPTKVKDFRPISCCNTVYKCIAKLIANRVKVVLPGLVGSFQTAFVVSRRISDNIILCQELMRNYHRSGGSPRCALKVDLMKAYDSVQWDFLLAVLRVMGFPDRVDGLRNDLMIFCKADLASVSLIGGCLQQFRDFSGLIPNPDKSSMFICGVPSELRVQLLDILGYNEGALPIRYLGVPLITTKLKATDLGNGSSISLWFDHWHPLGPLIEVFGKRFIYDSGLGQNAKVEAIIDGQEWHWPISRSPAWLELISSTPTSFRPDSRRPDVLQWIDAPKGSFSVRGVWESLRPRHSRVDCWKLVWHSQAIPRMSFILWLDIRDALYTQAKLIRFGIIQVAQFVLCGGGHEDVDHLFFECPFSQRIWSVLCAKCNISWASRRWMDTISWLSHMDGRSLLGRTTKLMVAAAVYYIWRERNARLHGNGPTHECVLLREITFCIVTRINLTRGVIPSPANRWFHSLWGFSDDIF</sequence>
<dbReference type="SUPFAM" id="SSF56672">
    <property type="entry name" value="DNA/RNA polymerases"/>
    <property type="match status" value="1"/>
</dbReference>
<dbReference type="InterPro" id="IPR026960">
    <property type="entry name" value="RVT-Znf"/>
</dbReference>
<organism evidence="3 4">
    <name type="scientific">Phoenix dactylifera</name>
    <name type="common">Date palm</name>
    <dbReference type="NCBI Taxonomy" id="42345"/>
    <lineage>
        <taxon>Eukaryota</taxon>
        <taxon>Viridiplantae</taxon>
        <taxon>Streptophyta</taxon>
        <taxon>Embryophyta</taxon>
        <taxon>Tracheophyta</taxon>
        <taxon>Spermatophyta</taxon>
        <taxon>Magnoliopsida</taxon>
        <taxon>Liliopsida</taxon>
        <taxon>Arecaceae</taxon>
        <taxon>Coryphoideae</taxon>
        <taxon>Phoeniceae</taxon>
        <taxon>Phoenix</taxon>
    </lineage>
</organism>
<dbReference type="PANTHER" id="PTHR33116">
    <property type="entry name" value="REVERSE TRANSCRIPTASE ZINC-BINDING DOMAIN-CONTAINING PROTEIN-RELATED-RELATED"/>
    <property type="match status" value="1"/>
</dbReference>
<name>A0A8B8ZFH0_PHODC</name>
<dbReference type="Pfam" id="PF00078">
    <property type="entry name" value="RVT_1"/>
    <property type="match status" value="1"/>
</dbReference>
<evidence type="ECO:0000259" key="1">
    <source>
        <dbReference type="Pfam" id="PF00078"/>
    </source>
</evidence>
<dbReference type="Pfam" id="PF13966">
    <property type="entry name" value="zf-RVT"/>
    <property type="match status" value="1"/>
</dbReference>
<dbReference type="AlphaFoldDB" id="A0A8B8ZFH0"/>
<protein>
    <submittedName>
        <fullName evidence="4">Uncharacterized protein LOC120104631</fullName>
    </submittedName>
</protein>
<dbReference type="CDD" id="cd01650">
    <property type="entry name" value="RT_nLTR_like"/>
    <property type="match status" value="1"/>
</dbReference>
<dbReference type="Proteomes" id="UP000228380">
    <property type="component" value="Unplaced"/>
</dbReference>
<dbReference type="KEGG" id="pda:120104631"/>
<keyword evidence="3" id="KW-1185">Reference proteome</keyword>